<proteinExistence type="predicted"/>
<accession>A0A1J6K568</accession>
<sequence>LPKSKHDHLIDPIYYNVPEMFEKRRNDKNVDELRRKREIKIAASASPTTPSAASVSSSSDASAVTNFAAAAVSISNRVFVLLVTSPLSSKISGKTAEKFSLTMSGKQFPNLVCRGLPFAVSG</sequence>
<dbReference type="EMBL" id="MJEQ01003076">
    <property type="protein sequence ID" value="OIT25213.1"/>
    <property type="molecule type" value="Genomic_DNA"/>
</dbReference>
<gene>
    <name evidence="1" type="ORF">A4A49_29432</name>
</gene>
<reference evidence="1" key="1">
    <citation type="submission" date="2016-11" db="EMBL/GenBank/DDBJ databases">
        <title>The genome of Nicotiana attenuata.</title>
        <authorList>
            <person name="Xu S."/>
            <person name="Brockmoeller T."/>
            <person name="Gaquerel E."/>
            <person name="Navarro A."/>
            <person name="Kuhl H."/>
            <person name="Gase K."/>
            <person name="Ling Z."/>
            <person name="Zhou W."/>
            <person name="Kreitzer C."/>
            <person name="Stanke M."/>
            <person name="Tang H."/>
            <person name="Lyons E."/>
            <person name="Pandey P."/>
            <person name="Pandey S.P."/>
            <person name="Timmermann B."/>
            <person name="Baldwin I.T."/>
        </authorList>
    </citation>
    <scope>NUCLEOTIDE SEQUENCE [LARGE SCALE GENOMIC DNA]</scope>
    <source>
        <strain evidence="1">UT</strain>
    </source>
</reference>
<comment type="caution">
    <text evidence="1">The sequence shown here is derived from an EMBL/GenBank/DDBJ whole genome shotgun (WGS) entry which is preliminary data.</text>
</comment>
<keyword evidence="2" id="KW-1185">Reference proteome</keyword>
<evidence type="ECO:0000313" key="1">
    <source>
        <dbReference type="EMBL" id="OIT25213.1"/>
    </source>
</evidence>
<name>A0A1J6K568_NICAT</name>
<evidence type="ECO:0000313" key="2">
    <source>
        <dbReference type="Proteomes" id="UP000187609"/>
    </source>
</evidence>
<protein>
    <submittedName>
        <fullName evidence="1">Uncharacterized protein</fullName>
    </submittedName>
</protein>
<dbReference type="AlphaFoldDB" id="A0A1J6K568"/>
<organism evidence="1 2">
    <name type="scientific">Nicotiana attenuata</name>
    <name type="common">Coyote tobacco</name>
    <dbReference type="NCBI Taxonomy" id="49451"/>
    <lineage>
        <taxon>Eukaryota</taxon>
        <taxon>Viridiplantae</taxon>
        <taxon>Streptophyta</taxon>
        <taxon>Embryophyta</taxon>
        <taxon>Tracheophyta</taxon>
        <taxon>Spermatophyta</taxon>
        <taxon>Magnoliopsida</taxon>
        <taxon>eudicotyledons</taxon>
        <taxon>Gunneridae</taxon>
        <taxon>Pentapetalae</taxon>
        <taxon>asterids</taxon>
        <taxon>lamiids</taxon>
        <taxon>Solanales</taxon>
        <taxon>Solanaceae</taxon>
        <taxon>Nicotianoideae</taxon>
        <taxon>Nicotianeae</taxon>
        <taxon>Nicotiana</taxon>
    </lineage>
</organism>
<dbReference type="Proteomes" id="UP000187609">
    <property type="component" value="Unassembled WGS sequence"/>
</dbReference>
<feature type="non-terminal residue" evidence="1">
    <location>
        <position position="1"/>
    </location>
</feature>